<keyword evidence="2" id="KW-0812">Transmembrane</keyword>
<dbReference type="PANTHER" id="PTHR11311:SF15">
    <property type="entry name" value="SPONDIN-2"/>
    <property type="match status" value="1"/>
</dbReference>
<evidence type="ECO:0000256" key="3">
    <source>
        <dbReference type="SAM" id="SignalP"/>
    </source>
</evidence>
<dbReference type="Proteomes" id="UP000041254">
    <property type="component" value="Unassembled WGS sequence"/>
</dbReference>
<evidence type="ECO:0008006" key="6">
    <source>
        <dbReference type="Google" id="ProtNLM"/>
    </source>
</evidence>
<feature type="signal peptide" evidence="3">
    <location>
        <begin position="1"/>
        <end position="23"/>
    </location>
</feature>
<keyword evidence="2" id="KW-1133">Transmembrane helix</keyword>
<dbReference type="STRING" id="1169540.A0A0G4EI75"/>
<dbReference type="PANTHER" id="PTHR11311">
    <property type="entry name" value="SPONDIN"/>
    <property type="match status" value="1"/>
</dbReference>
<name>A0A0G4EI75_VITBC</name>
<dbReference type="SUPFAM" id="SSF82895">
    <property type="entry name" value="TSP-1 type 1 repeat"/>
    <property type="match status" value="1"/>
</dbReference>
<organism evidence="4 5">
    <name type="scientific">Vitrella brassicaformis (strain CCMP3155)</name>
    <dbReference type="NCBI Taxonomy" id="1169540"/>
    <lineage>
        <taxon>Eukaryota</taxon>
        <taxon>Sar</taxon>
        <taxon>Alveolata</taxon>
        <taxon>Colpodellida</taxon>
        <taxon>Vitrellaceae</taxon>
        <taxon>Vitrella</taxon>
    </lineage>
</organism>
<feature type="chain" id="PRO_5005187160" description="Apple domain-containing protein" evidence="3">
    <location>
        <begin position="24"/>
        <end position="1518"/>
    </location>
</feature>
<dbReference type="Gene3D" id="2.20.100.10">
    <property type="entry name" value="Thrombospondin type-1 (TSP1) repeat"/>
    <property type="match status" value="2"/>
</dbReference>
<gene>
    <name evidence="4" type="ORF">Vbra_7675</name>
</gene>
<dbReference type="InterPro" id="IPR036383">
    <property type="entry name" value="TSP1_rpt_sf"/>
</dbReference>
<dbReference type="EMBL" id="CDMY01000243">
    <property type="protein sequence ID" value="CEL96695.1"/>
    <property type="molecule type" value="Genomic_DNA"/>
</dbReference>
<dbReference type="InParanoid" id="A0A0G4EI75"/>
<evidence type="ECO:0000313" key="4">
    <source>
        <dbReference type="EMBL" id="CEL96695.1"/>
    </source>
</evidence>
<dbReference type="PROSITE" id="PS50092">
    <property type="entry name" value="TSP1"/>
    <property type="match status" value="10"/>
</dbReference>
<feature type="region of interest" description="Disordered" evidence="1">
    <location>
        <begin position="1339"/>
        <end position="1518"/>
    </location>
</feature>
<sequence>MTNCANRCIIALLLVSVLVTASAQQLEVPEGYTALLQEGLNQSGVCIPPRTKERAVLERQVSVPDGDLKACAGACLTFALNEYTPCQGISFFMTRKDNCHLHYFAPEGAGTPTVEDGRVVCLSRNGVPEGKAKVSAMGSKDAKKCEGKWTEWSRCTEDCSRVKWYENPAQEDGDTSNCAFPHGTKVVGECSEDLCEQQKEDGDPMLSKFASVDDIDKSSSVWGTVGDVLDWWFGAGTEQQPDAFTDSKQTANQQKKKKKKAVKGEDDCKGFFTPWSPCDEETCTQERQYRVVMPKPGTDDVCKFPDGEKQTRECPKCPEKAAPQDCKGSWSSWSSCSADCTQERIYAISRPAKNGGKACPVKNGMVELQVCAGEECTYAGDYDYEYGEDGYVVPPILTPSRDCRGDWLPWSECDKKKCKRVRSYMVKESAAGKGDQCPYAHGELQEEGCMEELCDDLDCLGQWGEWGKCDEDCEQQRIFRLEREAVGGGKECLFEDRTKQKRTCEGGECPADKPCVGDWGKWSKCSEECEQERVFTITANATGKGDPCPEKDGATETRECDDDECDGNVDCKGEWGDWGECDDKCETVRTFNVTREAKGKGDPCDYEDQDQEKRTCPKSACKLKDTDCVGGWGEWSKCGTNCTRSRVYTIKEDAVGEGEQCPYEDGDEEIEECDDDDCEIAVDCEYEWGDWSDCDEKCEQKRTLKVTQEPEGKGKNCPRPDGFQERRKCKDDQCAADCKGQWTKWSECSDKCQKERVYEVLDKAEGDGKACPFDDGDVEMMVCDDGECNKGATCTGEWLEWSKCTKDCRRERRYKITSPAATANNCPYTDDAKEEEECTGDECETDVDCEGKWSEWEECDPSCLTTRTFTITSPARGKGADCPAKDDGRESRPCQHGDGQCKRLNCEGTFNEWSKCDDSCVQRRRFDVFVENEGLGEGCLHEDGFTEERQCDANKCDKKQETEEDGTTDATDCDGEWSNWSACDVDCIKRRTYTVRTFASNGGKECPFADGEIDDEDCKHGEGICDLSHGRCSQLYDSNCRVTRCCQDPDAQCIQKNEFFAHCRLADDVCPPPGDKDEWACINITSASASGAAVAHRNGSEQVSSYPFFFALRLLDLKFDDLRQDEEKSRMLQASLETSLARTLKVEPRRVRLKALMKGSVVVLFSILDQAVVPKDSSSSSSPPAIAAWKPIETSWKSLVSDEGSALHRSIPHNIDHLYNTSLPFQDIYDKYLEQQEKKHGENDTIVFLSALNKPPNGFSGQDNKDTASSGNGDDYQLRKKQTGTQMDDSDAPNLSPTLSGGSSSRTTFTLVLSMCIAIIIAAVIACTIMVRRHKQWLERQQAPRHPTKGGSGKTPPGTSTRSTGGQGLGAWVQGRIKTEWDDDSSEGGCTEPPLSSGGFSPDVLNSGSMREQEQRRRDNARENDDDKVLDEADSLDSPSPSELGRPGATSIDMLSSPTAPPATREPLPVLLATDSDEVQHMPQRSSLRTGSHVSSSPSDSPLHQISMQLRNKRRGWV</sequence>
<dbReference type="Pfam" id="PF00090">
    <property type="entry name" value="TSP_1"/>
    <property type="match status" value="3"/>
</dbReference>
<dbReference type="InterPro" id="IPR000884">
    <property type="entry name" value="TSP1_rpt"/>
</dbReference>
<dbReference type="SMART" id="SM00209">
    <property type="entry name" value="TSP1"/>
    <property type="match status" value="14"/>
</dbReference>
<dbReference type="InterPro" id="IPR051418">
    <property type="entry name" value="Spondin/Thrombospondin_T1"/>
</dbReference>
<keyword evidence="2" id="KW-0472">Membrane</keyword>
<dbReference type="VEuPathDB" id="CryptoDB:Vbra_7675"/>
<accession>A0A0G4EI75</accession>
<feature type="region of interest" description="Disordered" evidence="1">
    <location>
        <begin position="1258"/>
        <end position="1304"/>
    </location>
</feature>
<evidence type="ECO:0000256" key="1">
    <source>
        <dbReference type="SAM" id="MobiDB-lite"/>
    </source>
</evidence>
<keyword evidence="5" id="KW-1185">Reference proteome</keyword>
<evidence type="ECO:0000313" key="5">
    <source>
        <dbReference type="Proteomes" id="UP000041254"/>
    </source>
</evidence>
<feature type="compositionally biased region" description="Polar residues" evidence="1">
    <location>
        <begin position="1283"/>
        <end position="1304"/>
    </location>
</feature>
<feature type="compositionally biased region" description="Polar residues" evidence="1">
    <location>
        <begin position="1259"/>
        <end position="1272"/>
    </location>
</feature>
<feature type="compositionally biased region" description="Basic and acidic residues" evidence="1">
    <location>
        <begin position="1411"/>
        <end position="1431"/>
    </location>
</feature>
<feature type="compositionally biased region" description="Low complexity" evidence="1">
    <location>
        <begin position="1492"/>
        <end position="1507"/>
    </location>
</feature>
<protein>
    <recommendedName>
        <fullName evidence="6">Apple domain-containing protein</fullName>
    </recommendedName>
</protein>
<feature type="compositionally biased region" description="Low complexity" evidence="1">
    <location>
        <begin position="1354"/>
        <end position="1364"/>
    </location>
</feature>
<feature type="region of interest" description="Disordered" evidence="1">
    <location>
        <begin position="240"/>
        <end position="259"/>
    </location>
</feature>
<feature type="transmembrane region" description="Helical" evidence="2">
    <location>
        <begin position="1309"/>
        <end position="1331"/>
    </location>
</feature>
<dbReference type="OMA" id="CPHITEA"/>
<evidence type="ECO:0000256" key="2">
    <source>
        <dbReference type="SAM" id="Phobius"/>
    </source>
</evidence>
<keyword evidence="3" id="KW-0732">Signal</keyword>
<dbReference type="OrthoDB" id="283575at2759"/>
<reference evidence="4 5" key="1">
    <citation type="submission" date="2014-11" db="EMBL/GenBank/DDBJ databases">
        <authorList>
            <person name="Zhu J."/>
            <person name="Qi W."/>
            <person name="Song R."/>
        </authorList>
    </citation>
    <scope>NUCLEOTIDE SEQUENCE [LARGE SCALE GENOMIC DNA]</scope>
</reference>
<proteinExistence type="predicted"/>